<evidence type="ECO:0000256" key="1">
    <source>
        <dbReference type="SAM" id="SignalP"/>
    </source>
</evidence>
<protein>
    <submittedName>
        <fullName evidence="2">Uncharacterized protein</fullName>
    </submittedName>
</protein>
<reference evidence="2 3" key="1">
    <citation type="submission" date="2018-06" db="EMBL/GenBank/DDBJ databases">
        <authorList>
            <consortium name="Pathogen Informatics"/>
            <person name="Doyle S."/>
        </authorList>
    </citation>
    <scope>NUCLEOTIDE SEQUENCE [LARGE SCALE GENOMIC DNA]</scope>
    <source>
        <strain evidence="2 3">NCTC1934</strain>
    </source>
</reference>
<feature type="chain" id="PRO_5016772882" evidence="1">
    <location>
        <begin position="31"/>
        <end position="122"/>
    </location>
</feature>
<accession>A0A378YW78</accession>
<feature type="signal peptide" evidence="1">
    <location>
        <begin position="1"/>
        <end position="30"/>
    </location>
</feature>
<dbReference type="OrthoDB" id="4559854at2"/>
<gene>
    <name evidence="2" type="ORF">NCTC1934_04735</name>
</gene>
<sequence>MRTRTTALTLLTAASGIVAATVIGAGSAAAATPVAGPGAVGLELTPGETAALANGPVPALVDQVVPYNATSVALAPGSQLAENDAWRFAPLRDIIGEAAAHPGGNVAVLVSPADGLIVVQNW</sequence>
<dbReference type="EMBL" id="UGRY01000002">
    <property type="protein sequence ID" value="SUA81354.1"/>
    <property type="molecule type" value="Genomic_DNA"/>
</dbReference>
<name>A0A378YW78_9NOCA</name>
<organism evidence="2 3">
    <name type="scientific">Nocardia otitidiscaviarum</name>
    <dbReference type="NCBI Taxonomy" id="1823"/>
    <lineage>
        <taxon>Bacteria</taxon>
        <taxon>Bacillati</taxon>
        <taxon>Actinomycetota</taxon>
        <taxon>Actinomycetes</taxon>
        <taxon>Mycobacteriales</taxon>
        <taxon>Nocardiaceae</taxon>
        <taxon>Nocardia</taxon>
    </lineage>
</organism>
<keyword evidence="1" id="KW-0732">Signal</keyword>
<evidence type="ECO:0000313" key="2">
    <source>
        <dbReference type="EMBL" id="SUA81354.1"/>
    </source>
</evidence>
<dbReference type="Proteomes" id="UP000255467">
    <property type="component" value="Unassembled WGS sequence"/>
</dbReference>
<evidence type="ECO:0000313" key="3">
    <source>
        <dbReference type="Proteomes" id="UP000255467"/>
    </source>
</evidence>
<keyword evidence="3" id="KW-1185">Reference proteome</keyword>
<dbReference type="RefSeq" id="WP_029924758.1">
    <property type="nucleotide sequence ID" value="NZ_JADLPU010000006.1"/>
</dbReference>
<dbReference type="AlphaFoldDB" id="A0A378YW78"/>
<proteinExistence type="predicted"/>